<dbReference type="SUPFAM" id="SSF56327">
    <property type="entry name" value="LDH C-terminal domain-like"/>
    <property type="match status" value="1"/>
</dbReference>
<feature type="domain" description="Lactate/malate dehydrogenase C-terminal" evidence="3">
    <location>
        <begin position="289"/>
        <end position="456"/>
    </location>
</feature>
<dbReference type="InterPro" id="IPR015955">
    <property type="entry name" value="Lactate_DH/Glyco_Ohase_4_C"/>
</dbReference>
<dbReference type="Gene3D" id="3.40.50.720">
    <property type="entry name" value="NAD(P)-binding Rossmann-like Domain"/>
    <property type="match status" value="1"/>
</dbReference>
<dbReference type="GO" id="GO:0006108">
    <property type="term" value="P:malate metabolic process"/>
    <property type="evidence" value="ECO:0007669"/>
    <property type="project" value="InterPro"/>
</dbReference>
<sequence>MANFVLAGKADCPYYAKAELLADLLQSILPDFHIHKMCMLPSVWETWLEDTCSSNGWKHQSSPMVWRELTGRGGKGALLGGFSDFLEYVQGYYGITSDMTTEQMLNIAAENLQATELHLQDEERRRKLHRSFHIWISSALNPICYHLVPLLFTSGTFATVPSISLHLLDKDANEDTLLALKMEVEDMVLPQLHQVTVHSDLNQAFQSADLIVLLDDQEPSEEPEQRLSRVVERYHHYGRLIEENEQKDLRVLVAGDVAINLKCGLLIDNVPSVDPRRFVAMATQLEGEARTQLAMQLEVKNHDITDVIVWGNISGHFHIDLQRAKVYRYKGAIWGPEDFSHSVLETIYDGKWLKDKFQSSVGSRRSAISVKTNRTTAISASQAIITAVDTWMNDSSDQIFSLGVISTGHFGIPAGLIFCVPVTSQDGEWSVCEDVVITEKLQKELEAAVNEITAEKTFAAGIRM</sequence>
<keyword evidence="2" id="KW-0560">Oxidoreductase</keyword>
<proteinExistence type="inferred from homology"/>
<keyword evidence="5" id="KW-1185">Reference proteome</keyword>
<evidence type="ECO:0000256" key="2">
    <source>
        <dbReference type="ARBA" id="ARBA00023002"/>
    </source>
</evidence>
<gene>
    <name evidence="4" type="ORF">Q7C36_021716</name>
</gene>
<dbReference type="SUPFAM" id="SSF51735">
    <property type="entry name" value="NAD(P)-binding Rossmann-fold domains"/>
    <property type="match status" value="1"/>
</dbReference>
<evidence type="ECO:0000256" key="1">
    <source>
        <dbReference type="ARBA" id="ARBA00009613"/>
    </source>
</evidence>
<dbReference type="InterPro" id="IPR022383">
    <property type="entry name" value="Lactate/malate_DH_C"/>
</dbReference>
<dbReference type="Proteomes" id="UP001187315">
    <property type="component" value="Unassembled WGS sequence"/>
</dbReference>
<dbReference type="FunFam" id="3.40.50.720:FF:000144">
    <property type="entry name" value="Malate dehydrogenase [NADP]"/>
    <property type="match status" value="1"/>
</dbReference>
<dbReference type="GO" id="GO:0016616">
    <property type="term" value="F:oxidoreductase activity, acting on the CH-OH group of donors, NAD or NADP as acceptor"/>
    <property type="evidence" value="ECO:0007669"/>
    <property type="project" value="InterPro"/>
</dbReference>
<reference evidence="4" key="1">
    <citation type="submission" date="2023-08" db="EMBL/GenBank/DDBJ databases">
        <title>Pelteobagrus vachellii genome.</title>
        <authorList>
            <person name="Liu H."/>
        </authorList>
    </citation>
    <scope>NUCLEOTIDE SEQUENCE</scope>
    <source>
        <strain evidence="4">PRFRI_2022a</strain>
        <tissue evidence="4">Muscle</tissue>
    </source>
</reference>
<dbReference type="InterPro" id="IPR010945">
    <property type="entry name" value="Malate_DH_type2"/>
</dbReference>
<name>A0AA88IPM6_TACVA</name>
<dbReference type="GO" id="GO:0016615">
    <property type="term" value="F:malate dehydrogenase activity"/>
    <property type="evidence" value="ECO:0007669"/>
    <property type="project" value="InterPro"/>
</dbReference>
<evidence type="ECO:0000313" key="4">
    <source>
        <dbReference type="EMBL" id="KAK2817783.1"/>
    </source>
</evidence>
<dbReference type="Gene3D" id="3.90.110.10">
    <property type="entry name" value="Lactate dehydrogenase/glycoside hydrolase, family 4, C-terminal"/>
    <property type="match status" value="1"/>
</dbReference>
<accession>A0AA88IPM6</accession>
<protein>
    <recommendedName>
        <fullName evidence="3">Lactate/malate dehydrogenase C-terminal domain-containing protein</fullName>
    </recommendedName>
</protein>
<dbReference type="AlphaFoldDB" id="A0AA88IPM6"/>
<dbReference type="PANTHER" id="PTHR23382">
    <property type="entry name" value="MALATE DEHYDROGENASE"/>
    <property type="match status" value="1"/>
</dbReference>
<dbReference type="InterPro" id="IPR036291">
    <property type="entry name" value="NAD(P)-bd_dom_sf"/>
</dbReference>
<organism evidence="4 5">
    <name type="scientific">Tachysurus vachellii</name>
    <name type="common">Darkbarbel catfish</name>
    <name type="synonym">Pelteobagrus vachellii</name>
    <dbReference type="NCBI Taxonomy" id="175792"/>
    <lineage>
        <taxon>Eukaryota</taxon>
        <taxon>Metazoa</taxon>
        <taxon>Chordata</taxon>
        <taxon>Craniata</taxon>
        <taxon>Vertebrata</taxon>
        <taxon>Euteleostomi</taxon>
        <taxon>Actinopterygii</taxon>
        <taxon>Neopterygii</taxon>
        <taxon>Teleostei</taxon>
        <taxon>Ostariophysi</taxon>
        <taxon>Siluriformes</taxon>
        <taxon>Bagridae</taxon>
        <taxon>Tachysurus</taxon>
    </lineage>
</organism>
<dbReference type="EMBL" id="JAVHJS010000024">
    <property type="protein sequence ID" value="KAK2817783.1"/>
    <property type="molecule type" value="Genomic_DNA"/>
</dbReference>
<comment type="caution">
    <text evidence="4">The sequence shown here is derived from an EMBL/GenBank/DDBJ whole genome shotgun (WGS) entry which is preliminary data.</text>
</comment>
<comment type="similarity">
    <text evidence="1">Belongs to the LDH/MDH superfamily. MDH type 2 family.</text>
</comment>
<evidence type="ECO:0000259" key="3">
    <source>
        <dbReference type="Pfam" id="PF02866"/>
    </source>
</evidence>
<evidence type="ECO:0000313" key="5">
    <source>
        <dbReference type="Proteomes" id="UP001187315"/>
    </source>
</evidence>
<dbReference type="Pfam" id="PF02866">
    <property type="entry name" value="Ldh_1_C"/>
    <property type="match status" value="1"/>
</dbReference>